<evidence type="ECO:0000256" key="1">
    <source>
        <dbReference type="SAM" id="Phobius"/>
    </source>
</evidence>
<feature type="transmembrane region" description="Helical" evidence="1">
    <location>
        <begin position="7"/>
        <end position="23"/>
    </location>
</feature>
<keyword evidence="1" id="KW-0812">Transmembrane</keyword>
<gene>
    <name evidence="2" type="ORF">ACFOND_10755</name>
</gene>
<comment type="caution">
    <text evidence="2">The sequence shown here is derived from an EMBL/GenBank/DDBJ whole genome shotgun (WGS) entry which is preliminary data.</text>
</comment>
<dbReference type="InterPro" id="IPR021732">
    <property type="entry name" value="DUF3301"/>
</dbReference>
<proteinExistence type="predicted"/>
<evidence type="ECO:0000313" key="2">
    <source>
        <dbReference type="EMBL" id="MFC3702123.1"/>
    </source>
</evidence>
<dbReference type="Pfam" id="PF11743">
    <property type="entry name" value="DUF3301"/>
    <property type="match status" value="1"/>
</dbReference>
<accession>A0ABV7WUH4</accession>
<name>A0ABV7WUH4_9GAMM</name>
<dbReference type="EMBL" id="JBHRYN010000012">
    <property type="protein sequence ID" value="MFC3702123.1"/>
    <property type="molecule type" value="Genomic_DNA"/>
</dbReference>
<organism evidence="2 3">
    <name type="scientific">Reinekea marina</name>
    <dbReference type="NCBI Taxonomy" id="1310421"/>
    <lineage>
        <taxon>Bacteria</taxon>
        <taxon>Pseudomonadati</taxon>
        <taxon>Pseudomonadota</taxon>
        <taxon>Gammaproteobacteria</taxon>
        <taxon>Oceanospirillales</taxon>
        <taxon>Saccharospirillaceae</taxon>
        <taxon>Reinekea</taxon>
    </lineage>
</organism>
<dbReference type="Proteomes" id="UP001595710">
    <property type="component" value="Unassembled WGS sequence"/>
</dbReference>
<dbReference type="RefSeq" id="WP_215999251.1">
    <property type="nucleotide sequence ID" value="NZ_JAUFQI010000001.1"/>
</dbReference>
<sequence>MITITDILWLSILITVVAVWWQGQGVKSFALRQVKKYCDENNIQLLDESLIIKRLWLARGATGSVQLKRTFQFEFTSTGEHRYLGFIVLIGWKVVQLESQPHHIS</sequence>
<keyword evidence="1" id="KW-1133">Transmembrane helix</keyword>
<evidence type="ECO:0000313" key="3">
    <source>
        <dbReference type="Proteomes" id="UP001595710"/>
    </source>
</evidence>
<keyword evidence="3" id="KW-1185">Reference proteome</keyword>
<reference evidence="3" key="1">
    <citation type="journal article" date="2019" name="Int. J. Syst. Evol. Microbiol.">
        <title>The Global Catalogue of Microorganisms (GCM) 10K type strain sequencing project: providing services to taxonomists for standard genome sequencing and annotation.</title>
        <authorList>
            <consortium name="The Broad Institute Genomics Platform"/>
            <consortium name="The Broad Institute Genome Sequencing Center for Infectious Disease"/>
            <person name="Wu L."/>
            <person name="Ma J."/>
        </authorList>
    </citation>
    <scope>NUCLEOTIDE SEQUENCE [LARGE SCALE GENOMIC DNA]</scope>
    <source>
        <strain evidence="3">CECT 8288</strain>
    </source>
</reference>
<protein>
    <submittedName>
        <fullName evidence="2">DUF3301 domain-containing protein</fullName>
    </submittedName>
</protein>
<keyword evidence="1" id="KW-0472">Membrane</keyword>